<keyword evidence="4" id="KW-1133">Transmembrane helix</keyword>
<feature type="transmembrane region" description="Helical" evidence="4">
    <location>
        <begin position="87"/>
        <end position="109"/>
    </location>
</feature>
<dbReference type="InterPro" id="IPR043128">
    <property type="entry name" value="Rev_trsase/Diguanyl_cyclase"/>
</dbReference>
<sequence>MRSIVPTHISKDCLSLLLQGSLRAIPFNIISALLLVIALHYHRVPFSKIIPWISIVFIITLSRIILSKKQIAQAENGSHSITTLLSFIVLTFLMGLTWGVGYFIFLPYLAPLPEFIILLVLGGMCAGSIASLSIYMPAFYAYVLSMFIPVIIYNYYLNTFDRILLSSMFLLFILMLIITANINGKMLRKMVALSEDKQVLIEQLSSMSITDPLTGLYNRRYFDKTLKEELNRSKRNKYAFTLVFIDVDNFKIINDNLGHPSGDKFLTHVANVLKATFRRANDTVFRLGGDEFAAILVNTPLENAIAICNKIRDELSLHLHPKGLEIFSKITLSIGIVSIPHDSITDIEEIISKADQILYQAKKSGKNLIISADIG</sequence>
<dbReference type="GO" id="GO:0043709">
    <property type="term" value="P:cell adhesion involved in single-species biofilm formation"/>
    <property type="evidence" value="ECO:0007669"/>
    <property type="project" value="TreeGrafter"/>
</dbReference>
<feature type="transmembrane region" description="Helical" evidence="4">
    <location>
        <begin position="163"/>
        <end position="182"/>
    </location>
</feature>
<evidence type="ECO:0000313" key="7">
    <source>
        <dbReference type="Proteomes" id="UP000288012"/>
    </source>
</evidence>
<dbReference type="GO" id="GO:1902201">
    <property type="term" value="P:negative regulation of bacterial-type flagellum-dependent cell motility"/>
    <property type="evidence" value="ECO:0007669"/>
    <property type="project" value="TreeGrafter"/>
</dbReference>
<name>A0A433JIN6_9GAMM</name>
<dbReference type="EMBL" id="RZGR01000019">
    <property type="protein sequence ID" value="RUQ85178.1"/>
    <property type="molecule type" value="Genomic_DNA"/>
</dbReference>
<gene>
    <name evidence="6" type="ORF">EKM59_07110</name>
</gene>
<evidence type="ECO:0000259" key="5">
    <source>
        <dbReference type="PROSITE" id="PS50887"/>
    </source>
</evidence>
<dbReference type="Proteomes" id="UP000288012">
    <property type="component" value="Unassembled WGS sequence"/>
</dbReference>
<comment type="caution">
    <text evidence="6">The sequence shown here is derived from an EMBL/GenBank/DDBJ whole genome shotgun (WGS) entry which is preliminary data.</text>
</comment>
<dbReference type="GO" id="GO:0005886">
    <property type="term" value="C:plasma membrane"/>
    <property type="evidence" value="ECO:0007669"/>
    <property type="project" value="TreeGrafter"/>
</dbReference>
<dbReference type="InterPro" id="IPR029787">
    <property type="entry name" value="Nucleotide_cyclase"/>
</dbReference>
<dbReference type="EC" id="2.7.7.65" evidence="2"/>
<comment type="catalytic activity">
    <reaction evidence="3">
        <text>2 GTP = 3',3'-c-di-GMP + 2 diphosphate</text>
        <dbReference type="Rhea" id="RHEA:24898"/>
        <dbReference type="ChEBI" id="CHEBI:33019"/>
        <dbReference type="ChEBI" id="CHEBI:37565"/>
        <dbReference type="ChEBI" id="CHEBI:58805"/>
        <dbReference type="EC" id="2.7.7.65"/>
    </reaction>
</comment>
<feature type="domain" description="GGDEF" evidence="5">
    <location>
        <begin position="238"/>
        <end position="374"/>
    </location>
</feature>
<evidence type="ECO:0000256" key="1">
    <source>
        <dbReference type="ARBA" id="ARBA00001946"/>
    </source>
</evidence>
<dbReference type="InterPro" id="IPR050469">
    <property type="entry name" value="Diguanylate_Cyclase"/>
</dbReference>
<dbReference type="CDD" id="cd01949">
    <property type="entry name" value="GGDEF"/>
    <property type="match status" value="1"/>
</dbReference>
<dbReference type="SUPFAM" id="SSF55073">
    <property type="entry name" value="Nucleotide cyclase"/>
    <property type="match status" value="1"/>
</dbReference>
<reference evidence="6 7" key="1">
    <citation type="submission" date="2018-12" db="EMBL/GenBank/DDBJ databases">
        <title>Legionella sp,whole genome shotgun sequence.</title>
        <authorList>
            <person name="Wu H."/>
        </authorList>
    </citation>
    <scope>NUCLEOTIDE SEQUENCE [LARGE SCALE GENOMIC DNA]</scope>
    <source>
        <strain evidence="7">km714</strain>
    </source>
</reference>
<dbReference type="PROSITE" id="PS50887">
    <property type="entry name" value="GGDEF"/>
    <property type="match status" value="1"/>
</dbReference>
<feature type="transmembrane region" description="Helical" evidence="4">
    <location>
        <begin position="115"/>
        <end position="132"/>
    </location>
</feature>
<dbReference type="RefSeq" id="WP_126954817.1">
    <property type="nucleotide sequence ID" value="NZ_RZGR01000019.1"/>
</dbReference>
<dbReference type="NCBIfam" id="TIGR00254">
    <property type="entry name" value="GGDEF"/>
    <property type="match status" value="1"/>
</dbReference>
<proteinExistence type="predicted"/>
<dbReference type="OrthoDB" id="9813903at2"/>
<dbReference type="InterPro" id="IPR000160">
    <property type="entry name" value="GGDEF_dom"/>
</dbReference>
<keyword evidence="4" id="KW-0812">Transmembrane</keyword>
<evidence type="ECO:0000256" key="2">
    <source>
        <dbReference type="ARBA" id="ARBA00012528"/>
    </source>
</evidence>
<keyword evidence="4" id="KW-0472">Membrane</keyword>
<dbReference type="SMART" id="SM00267">
    <property type="entry name" value="GGDEF"/>
    <property type="match status" value="1"/>
</dbReference>
<dbReference type="AlphaFoldDB" id="A0A433JIN6"/>
<evidence type="ECO:0000256" key="3">
    <source>
        <dbReference type="ARBA" id="ARBA00034247"/>
    </source>
</evidence>
<dbReference type="PANTHER" id="PTHR45138:SF9">
    <property type="entry name" value="DIGUANYLATE CYCLASE DGCM-RELATED"/>
    <property type="match status" value="1"/>
</dbReference>
<evidence type="ECO:0000313" key="6">
    <source>
        <dbReference type="EMBL" id="RUQ85178.1"/>
    </source>
</evidence>
<comment type="cofactor">
    <cofactor evidence="1">
        <name>Mg(2+)</name>
        <dbReference type="ChEBI" id="CHEBI:18420"/>
    </cofactor>
</comment>
<protein>
    <recommendedName>
        <fullName evidence="2">diguanylate cyclase</fullName>
        <ecNumber evidence="2">2.7.7.65</ecNumber>
    </recommendedName>
</protein>
<dbReference type="FunFam" id="3.30.70.270:FF:000001">
    <property type="entry name" value="Diguanylate cyclase domain protein"/>
    <property type="match status" value="1"/>
</dbReference>
<organism evidence="6 7">
    <name type="scientific">Legionella septentrionalis</name>
    <dbReference type="NCBI Taxonomy" id="2498109"/>
    <lineage>
        <taxon>Bacteria</taxon>
        <taxon>Pseudomonadati</taxon>
        <taxon>Pseudomonadota</taxon>
        <taxon>Gammaproteobacteria</taxon>
        <taxon>Legionellales</taxon>
        <taxon>Legionellaceae</taxon>
        <taxon>Legionella</taxon>
    </lineage>
</organism>
<evidence type="ECO:0000256" key="4">
    <source>
        <dbReference type="SAM" id="Phobius"/>
    </source>
</evidence>
<feature type="transmembrane region" description="Helical" evidence="4">
    <location>
        <begin position="139"/>
        <end position="157"/>
    </location>
</feature>
<feature type="transmembrane region" description="Helical" evidence="4">
    <location>
        <begin position="21"/>
        <end position="43"/>
    </location>
</feature>
<dbReference type="Pfam" id="PF00990">
    <property type="entry name" value="GGDEF"/>
    <property type="match status" value="1"/>
</dbReference>
<accession>A0A433JIN6</accession>
<feature type="transmembrane region" description="Helical" evidence="4">
    <location>
        <begin position="49"/>
        <end position="66"/>
    </location>
</feature>
<keyword evidence="7" id="KW-1185">Reference proteome</keyword>
<dbReference type="PANTHER" id="PTHR45138">
    <property type="entry name" value="REGULATORY COMPONENTS OF SENSORY TRANSDUCTION SYSTEM"/>
    <property type="match status" value="1"/>
</dbReference>
<dbReference type="GO" id="GO:0052621">
    <property type="term" value="F:diguanylate cyclase activity"/>
    <property type="evidence" value="ECO:0007669"/>
    <property type="project" value="UniProtKB-EC"/>
</dbReference>
<dbReference type="Gene3D" id="1.20.1070.10">
    <property type="entry name" value="Rhodopsin 7-helix transmembrane proteins"/>
    <property type="match status" value="1"/>
</dbReference>
<dbReference type="Gene3D" id="3.30.70.270">
    <property type="match status" value="1"/>
</dbReference>